<name>A0A0G9MY83_9SPHN</name>
<dbReference type="STRING" id="1581420.AAW00_04945"/>
<keyword evidence="3" id="KW-1185">Reference proteome</keyword>
<keyword evidence="1" id="KW-1133">Transmembrane helix</keyword>
<feature type="transmembrane region" description="Helical" evidence="1">
    <location>
        <begin position="6"/>
        <end position="28"/>
    </location>
</feature>
<keyword evidence="1" id="KW-0812">Transmembrane</keyword>
<comment type="caution">
    <text evidence="2">The sequence shown here is derived from an EMBL/GenBank/DDBJ whole genome shotgun (WGS) entry which is preliminary data.</text>
</comment>
<evidence type="ECO:0000256" key="1">
    <source>
        <dbReference type="SAM" id="Phobius"/>
    </source>
</evidence>
<dbReference type="AlphaFoldDB" id="A0A0G9MY83"/>
<dbReference type="RefSeq" id="WP_047003142.1">
    <property type="nucleotide sequence ID" value="NZ_LBHB01000001.1"/>
</dbReference>
<evidence type="ECO:0000313" key="3">
    <source>
        <dbReference type="Proteomes" id="UP000053464"/>
    </source>
</evidence>
<dbReference type="Proteomes" id="UP000053464">
    <property type="component" value="Unassembled WGS sequence"/>
</dbReference>
<keyword evidence="1" id="KW-0472">Membrane</keyword>
<gene>
    <name evidence="2" type="ORF">AAW00_04945</name>
</gene>
<sequence length="155" mass="17571">MSTSDEHLAILFIVAFPFAFIALGWLVLKLLHLLSGWEWLENKYPDRVDNALWRISRVSGVMGNAPPFGTSLSRTLTLEVCDAGIRVRNGFPFSLLWHPFFVPYEEIEIRSHHILFRYYVKMIFGRPEVGNLALRPSAAAKLARASQGKLDLPCA</sequence>
<organism evidence="2 3">
    <name type="scientific">Aurantiacibacter luteus</name>
    <dbReference type="NCBI Taxonomy" id="1581420"/>
    <lineage>
        <taxon>Bacteria</taxon>
        <taxon>Pseudomonadati</taxon>
        <taxon>Pseudomonadota</taxon>
        <taxon>Alphaproteobacteria</taxon>
        <taxon>Sphingomonadales</taxon>
        <taxon>Erythrobacteraceae</taxon>
        <taxon>Aurantiacibacter</taxon>
    </lineage>
</organism>
<dbReference type="OrthoDB" id="7566559at2"/>
<accession>A0A0G9MY83</accession>
<proteinExistence type="predicted"/>
<dbReference type="EMBL" id="LBHB01000001">
    <property type="protein sequence ID" value="KLE35737.1"/>
    <property type="molecule type" value="Genomic_DNA"/>
</dbReference>
<reference evidence="2 3" key="1">
    <citation type="submission" date="2015-04" db="EMBL/GenBank/DDBJ databases">
        <title>The draft genome sequence of Erythrobacter luteus KA37.</title>
        <authorList>
            <person name="Zhuang L."/>
            <person name="Liu Y."/>
            <person name="Shao Z."/>
        </authorList>
    </citation>
    <scope>NUCLEOTIDE SEQUENCE [LARGE SCALE GENOMIC DNA]</scope>
    <source>
        <strain evidence="2 3">KA37</strain>
    </source>
</reference>
<protein>
    <submittedName>
        <fullName evidence="2">Uncharacterized protein</fullName>
    </submittedName>
</protein>
<evidence type="ECO:0000313" key="2">
    <source>
        <dbReference type="EMBL" id="KLE35737.1"/>
    </source>
</evidence>
<dbReference type="PATRIC" id="fig|1581420.6.peg.997"/>